<feature type="region of interest" description="Disordered" evidence="1">
    <location>
        <begin position="36"/>
        <end position="73"/>
    </location>
</feature>
<proteinExistence type="predicted"/>
<keyword evidence="4" id="KW-1185">Reference proteome</keyword>
<reference evidence="3 4" key="1">
    <citation type="submission" date="2019-02" db="EMBL/GenBank/DDBJ databases">
        <title>Deep-cultivation of Planctomycetes and their phenomic and genomic characterization uncovers novel biology.</title>
        <authorList>
            <person name="Wiegand S."/>
            <person name="Jogler M."/>
            <person name="Boedeker C."/>
            <person name="Pinto D."/>
            <person name="Vollmers J."/>
            <person name="Rivas-Marin E."/>
            <person name="Kohn T."/>
            <person name="Peeters S.H."/>
            <person name="Heuer A."/>
            <person name="Rast P."/>
            <person name="Oberbeckmann S."/>
            <person name="Bunk B."/>
            <person name="Jeske O."/>
            <person name="Meyerdierks A."/>
            <person name="Storesund J.E."/>
            <person name="Kallscheuer N."/>
            <person name="Luecker S."/>
            <person name="Lage O.M."/>
            <person name="Pohl T."/>
            <person name="Merkel B.J."/>
            <person name="Hornburger P."/>
            <person name="Mueller R.-W."/>
            <person name="Bruemmer F."/>
            <person name="Labrenz M."/>
            <person name="Spormann A.M."/>
            <person name="Op Den Camp H."/>
            <person name="Overmann J."/>
            <person name="Amann R."/>
            <person name="Jetten M.S.M."/>
            <person name="Mascher T."/>
            <person name="Medema M.H."/>
            <person name="Devos D.P."/>
            <person name="Kaster A.-K."/>
            <person name="Ovreas L."/>
            <person name="Rohde M."/>
            <person name="Galperin M.Y."/>
            <person name="Jogler C."/>
        </authorList>
    </citation>
    <scope>NUCLEOTIDE SEQUENCE [LARGE SCALE GENOMIC DNA]</scope>
    <source>
        <strain evidence="3 4">CA85</strain>
    </source>
</reference>
<feature type="signal peptide" evidence="2">
    <location>
        <begin position="1"/>
        <end position="25"/>
    </location>
</feature>
<evidence type="ECO:0000313" key="4">
    <source>
        <dbReference type="Proteomes" id="UP000318053"/>
    </source>
</evidence>
<organism evidence="3 4">
    <name type="scientific">Allorhodopirellula solitaria</name>
    <dbReference type="NCBI Taxonomy" id="2527987"/>
    <lineage>
        <taxon>Bacteria</taxon>
        <taxon>Pseudomonadati</taxon>
        <taxon>Planctomycetota</taxon>
        <taxon>Planctomycetia</taxon>
        <taxon>Pirellulales</taxon>
        <taxon>Pirellulaceae</taxon>
        <taxon>Allorhodopirellula</taxon>
    </lineage>
</organism>
<accession>A0A5C5YGF0</accession>
<evidence type="ECO:0000256" key="2">
    <source>
        <dbReference type="SAM" id="SignalP"/>
    </source>
</evidence>
<dbReference type="AlphaFoldDB" id="A0A5C5YGF0"/>
<dbReference type="Proteomes" id="UP000318053">
    <property type="component" value="Unassembled WGS sequence"/>
</dbReference>
<sequence length="120" mass="12897" precursor="true">MLRIFPLAVFFVILLGVCAPRSVQASCGDWLQHADSMQDTEEAATAPAPAEPCHGPACGQSPTGKDPLPAIPGIERHHHDAALLCQERVMQASLDAQSRCGDRLLLPSGYRMAIERPPQS</sequence>
<protein>
    <submittedName>
        <fullName evidence="3">Uncharacterized protein</fullName>
    </submittedName>
</protein>
<feature type="chain" id="PRO_5022785507" evidence="2">
    <location>
        <begin position="26"/>
        <end position="120"/>
    </location>
</feature>
<evidence type="ECO:0000313" key="3">
    <source>
        <dbReference type="EMBL" id="TWT73983.1"/>
    </source>
</evidence>
<dbReference type="EMBL" id="SJPK01000002">
    <property type="protein sequence ID" value="TWT73983.1"/>
    <property type="molecule type" value="Genomic_DNA"/>
</dbReference>
<feature type="compositionally biased region" description="Low complexity" evidence="1">
    <location>
        <begin position="43"/>
        <end position="52"/>
    </location>
</feature>
<evidence type="ECO:0000256" key="1">
    <source>
        <dbReference type="SAM" id="MobiDB-lite"/>
    </source>
</evidence>
<gene>
    <name evidence="3" type="ORF">CA85_08660</name>
</gene>
<name>A0A5C5YGF0_9BACT</name>
<comment type="caution">
    <text evidence="3">The sequence shown here is derived from an EMBL/GenBank/DDBJ whole genome shotgun (WGS) entry which is preliminary data.</text>
</comment>
<keyword evidence="2" id="KW-0732">Signal</keyword>